<dbReference type="Gene3D" id="3.30.70.870">
    <property type="entry name" value="Elongation Factor G (Translational Gtpase), domain 3"/>
    <property type="match status" value="1"/>
</dbReference>
<reference evidence="2" key="2">
    <citation type="submission" date="2021-09" db="EMBL/GenBank/DDBJ databases">
        <authorList>
            <person name="Gilroy R."/>
        </authorList>
    </citation>
    <scope>NUCLEOTIDE SEQUENCE</scope>
    <source>
        <strain evidence="2">ChiGjej5B5-22894</strain>
    </source>
</reference>
<comment type="caution">
    <text evidence="2">The sequence shown here is derived from an EMBL/GenBank/DDBJ whole genome shotgun (WGS) entry which is preliminary data.</text>
</comment>
<dbReference type="InterPro" id="IPR048876">
    <property type="entry name" value="BipA_C"/>
</dbReference>
<evidence type="ECO:0000259" key="1">
    <source>
        <dbReference type="Pfam" id="PF21018"/>
    </source>
</evidence>
<dbReference type="InterPro" id="IPR042116">
    <property type="entry name" value="TypA/BipA_C"/>
</dbReference>
<dbReference type="EMBL" id="DYUE01000317">
    <property type="protein sequence ID" value="HJG92708.1"/>
    <property type="molecule type" value="Genomic_DNA"/>
</dbReference>
<protein>
    <submittedName>
        <fullName evidence="2">Translational GTPase TypA</fullName>
    </submittedName>
</protein>
<dbReference type="Gene3D" id="3.30.70.240">
    <property type="match status" value="1"/>
</dbReference>
<evidence type="ECO:0000313" key="2">
    <source>
        <dbReference type="EMBL" id="HJG92708.1"/>
    </source>
</evidence>
<gene>
    <name evidence="2" type="ORF">K8V81_13400</name>
</gene>
<proteinExistence type="predicted"/>
<dbReference type="Gene3D" id="2.40.50.250">
    <property type="entry name" value="bipa protein"/>
    <property type="match status" value="1"/>
</dbReference>
<feature type="non-terminal residue" evidence="2">
    <location>
        <position position="1"/>
    </location>
</feature>
<feature type="domain" description="TypA/BipA C-terminal" evidence="1">
    <location>
        <begin position="22"/>
        <end position="130"/>
    </location>
</feature>
<sequence length="145" mass="16185">GIASSYSDGHEPWMGEIEFRSTGSLVADRAGNVTPFAMINLQERGSFFVEPTSEVYAGQIVGENSRNEDMDVNITKEKKLTNMRAASSDSFENLVPPRRLTLEESLEFTAEDECVEVTPEIIRIRKVILDATERRRAQSKAKSGK</sequence>
<reference evidence="2" key="1">
    <citation type="journal article" date="2021" name="PeerJ">
        <title>Extensive microbial diversity within the chicken gut microbiome revealed by metagenomics and culture.</title>
        <authorList>
            <person name="Gilroy R."/>
            <person name="Ravi A."/>
            <person name="Getino M."/>
            <person name="Pursley I."/>
            <person name="Horton D.L."/>
            <person name="Alikhan N.F."/>
            <person name="Baker D."/>
            <person name="Gharbi K."/>
            <person name="Hall N."/>
            <person name="Watson M."/>
            <person name="Adriaenssens E.M."/>
            <person name="Foster-Nyarko E."/>
            <person name="Jarju S."/>
            <person name="Secka A."/>
            <person name="Antonio M."/>
            <person name="Oren A."/>
            <person name="Chaudhuri R.R."/>
            <person name="La Ragione R."/>
            <person name="Hildebrand F."/>
            <person name="Pallen M.J."/>
        </authorList>
    </citation>
    <scope>NUCLEOTIDE SEQUENCE</scope>
    <source>
        <strain evidence="2">ChiGjej5B5-22894</strain>
    </source>
</reference>
<dbReference type="AlphaFoldDB" id="A0A921SYA1"/>
<organism evidence="2 3">
    <name type="scientific">Brachybacterium massiliense</name>
    <dbReference type="NCBI Taxonomy" id="1755098"/>
    <lineage>
        <taxon>Bacteria</taxon>
        <taxon>Bacillati</taxon>
        <taxon>Actinomycetota</taxon>
        <taxon>Actinomycetes</taxon>
        <taxon>Micrococcales</taxon>
        <taxon>Dermabacteraceae</taxon>
        <taxon>Brachybacterium</taxon>
    </lineage>
</organism>
<evidence type="ECO:0000313" key="3">
    <source>
        <dbReference type="Proteomes" id="UP000742460"/>
    </source>
</evidence>
<dbReference type="FunFam" id="2.40.50.250:FF:000001">
    <property type="entry name" value="GTP-binding protein TypA"/>
    <property type="match status" value="1"/>
</dbReference>
<name>A0A921SYA1_9MICO</name>
<accession>A0A921SYA1</accession>
<dbReference type="Pfam" id="PF21018">
    <property type="entry name" value="BipA_C"/>
    <property type="match status" value="1"/>
</dbReference>
<dbReference type="Proteomes" id="UP000742460">
    <property type="component" value="Unassembled WGS sequence"/>
</dbReference>